<keyword evidence="8" id="KW-1133">Transmembrane helix</keyword>
<evidence type="ECO:0000259" key="10">
    <source>
        <dbReference type="Pfam" id="PF23916"/>
    </source>
</evidence>
<keyword evidence="6" id="KW-0326">Glycosidase</keyword>
<evidence type="ECO:0000259" key="11">
    <source>
        <dbReference type="Pfam" id="PF25528"/>
    </source>
</evidence>
<evidence type="ECO:0000256" key="7">
    <source>
        <dbReference type="ARBA" id="ARBA00034414"/>
    </source>
</evidence>
<dbReference type="CDD" id="cd06542">
    <property type="entry name" value="GH18_EndoS-like"/>
    <property type="match status" value="1"/>
</dbReference>
<dbReference type="Pfam" id="PF23916">
    <property type="entry name" value="TIM-barrel_EndoS"/>
    <property type="match status" value="1"/>
</dbReference>
<sequence length="849" mass="95660">MVVYALSFLGGYTKMNGVQKGMVFKVGNNLSTRKGENRETIVSWLGLSLLVGLVFILFSLFHQPMISQANEPTQEKHFMVYYRAWRDKTMQGVNTTLPDENWLTMHDIPYGIDIVNVFSYVPKGQEALAQPFYDTLKNEYAPALHARGVRLVRGIDYSELLKVPYAGTTPTEAEFDAYAKELLTKFVDDLGIDGLDIDMETRPSEKDIVLSNGVIRALSKYIGPKSGTDRPFLYDTNAEYLPPLQDVSDCFDFLAYQQYGSDDQRTQRALNNLSPVLNGERFVPGLTFPEEQDRNRWYDTKEPYMESNMYKVARYSYENNLGGMFLYALDRDGRTYNEDDLNQIKPSNLLWTKTAIAESKGVSLGEMKAAAQHYLKRISYANTDLEAQNKAAEAVTQATTLYDVNKAILGGDYGQGISNTYDAELEKGLLAIDLTTLYRTLDQAVTAIEKEENYTPETIQALQTTKETVATELAGKTYTAAQVTTWQTEVQTALDNLKEKQTQPLKSVFSIDAGRKYFSVEQLEELVAKASQNGYTDVQLILGNDGLRFILDDMSVNVNGKKYNHNRVSKAIQRGNNAYYNDPNGNALTQKEMDRLLAFAKARNINIIPVINSPGHMDALLVAMEKLAIKNPAFDGSKRTVDLGNQKAVNFTKAIISKYVAYFSAHSEIFNFGGDEYANDVDTGGWAKLQSSGRYKDFVAYANDLAKIIKDAGMQPMSFNDGIYYNSDDSFGTFDPEIIISYWTAGWSGYDVAKPEYFVQKGHKIFNTNDAWYWVAGNVDSGIYQYDDALANMSKKAFTDVPAGSPNLPIIGSIQCVWYDDPSRDYDFERIYTLMDTFSENYREYMVVK</sequence>
<dbReference type="SUPFAM" id="SSF51445">
    <property type="entry name" value="(Trans)glycosidases"/>
    <property type="match status" value="2"/>
</dbReference>
<dbReference type="Pfam" id="PF00728">
    <property type="entry name" value="Glyco_hydro_20"/>
    <property type="match status" value="1"/>
</dbReference>
<evidence type="ECO:0000313" key="13">
    <source>
        <dbReference type="Proteomes" id="UP000004846"/>
    </source>
</evidence>
<dbReference type="EMBL" id="AEBR01000030">
    <property type="protein sequence ID" value="EFM83251.1"/>
    <property type="molecule type" value="Genomic_DNA"/>
</dbReference>
<dbReference type="Pfam" id="PF25528">
    <property type="entry name" value="DUF7917"/>
    <property type="match status" value="1"/>
</dbReference>
<comment type="similarity">
    <text evidence="2">Belongs to the glycosyl hydrolase 18 family.</text>
</comment>
<dbReference type="InterPro" id="IPR001579">
    <property type="entry name" value="Glyco_hydro_18_chit_AS"/>
</dbReference>
<evidence type="ECO:0000256" key="2">
    <source>
        <dbReference type="ARBA" id="ARBA00009336"/>
    </source>
</evidence>
<dbReference type="PANTHER" id="PTHR43678:SF1">
    <property type="entry name" value="BETA-N-ACETYLHEXOSAMINIDASE"/>
    <property type="match status" value="1"/>
</dbReference>
<dbReference type="InterPro" id="IPR015883">
    <property type="entry name" value="Glyco_hydro_20_cat"/>
</dbReference>
<keyword evidence="8" id="KW-0472">Membrane</keyword>
<dbReference type="GO" id="GO:0033925">
    <property type="term" value="F:mannosyl-glycoprotein endo-beta-N-acetylglucosaminidase activity"/>
    <property type="evidence" value="ECO:0007669"/>
    <property type="project" value="UniProtKB-EC"/>
</dbReference>
<evidence type="ECO:0000256" key="3">
    <source>
        <dbReference type="ARBA" id="ARBA00012566"/>
    </source>
</evidence>
<comment type="catalytic activity">
    <reaction evidence="7">
        <text>an N(4)-(oligosaccharide-(1-&gt;3)-[oligosaccharide-(1-&gt;6)]-beta-D-Man-(1-&gt;4)-beta-D-GlcNAc-(1-&gt;4)-alpha-D-GlcNAc)-L-asparaginyl-[protein] + H2O = an oligosaccharide-(1-&gt;3)-[oligosaccharide-(1-&gt;6)]-beta-D-Man-(1-&gt;4)-D-GlcNAc + N(4)-(N-acetyl-beta-D-glucosaminyl)-L-asparaginyl-[protein]</text>
        <dbReference type="Rhea" id="RHEA:73067"/>
        <dbReference type="Rhea" id="RHEA-COMP:12603"/>
        <dbReference type="Rhea" id="RHEA-COMP:18176"/>
        <dbReference type="ChEBI" id="CHEBI:15377"/>
        <dbReference type="ChEBI" id="CHEBI:132248"/>
        <dbReference type="ChEBI" id="CHEBI:192714"/>
        <dbReference type="ChEBI" id="CHEBI:192715"/>
        <dbReference type="EC" id="3.2.1.96"/>
    </reaction>
</comment>
<gene>
    <name evidence="12" type="ORF">HMPREF9498_01159</name>
</gene>
<dbReference type="PROSITE" id="PS01095">
    <property type="entry name" value="GH18_1"/>
    <property type="match status" value="1"/>
</dbReference>
<dbReference type="Gene3D" id="3.20.20.80">
    <property type="entry name" value="Glycosidases"/>
    <property type="match status" value="2"/>
</dbReference>
<evidence type="ECO:0000259" key="9">
    <source>
        <dbReference type="Pfam" id="PF00728"/>
    </source>
</evidence>
<dbReference type="InterPro" id="IPR057677">
    <property type="entry name" value="EndoE-GH18L_3HB-2"/>
</dbReference>
<name>A0A125W7G1_ENTFL</name>
<organism evidence="12 13">
    <name type="scientific">Enterococcus faecalis TX4248</name>
    <dbReference type="NCBI Taxonomy" id="749495"/>
    <lineage>
        <taxon>Bacteria</taxon>
        <taxon>Bacillati</taxon>
        <taxon>Bacillota</taxon>
        <taxon>Bacilli</taxon>
        <taxon>Lactobacillales</taxon>
        <taxon>Enterococcaceae</taxon>
        <taxon>Enterococcus</taxon>
    </lineage>
</organism>
<dbReference type="GO" id="GO:0004563">
    <property type="term" value="F:beta-N-acetylhexosaminidase activity"/>
    <property type="evidence" value="ECO:0007669"/>
    <property type="project" value="UniProtKB-ARBA"/>
</dbReference>
<dbReference type="Gene3D" id="1.20.1270.90">
    <property type="entry name" value="AF1782-like"/>
    <property type="match status" value="1"/>
</dbReference>
<evidence type="ECO:0000256" key="6">
    <source>
        <dbReference type="ARBA" id="ARBA00023295"/>
    </source>
</evidence>
<protein>
    <recommendedName>
        <fullName evidence="3">mannosyl-glycoprotein endo-beta-N-acetylglucosaminidase</fullName>
        <ecNumber evidence="3">3.2.1.96</ecNumber>
    </recommendedName>
</protein>
<feature type="transmembrane region" description="Helical" evidence="8">
    <location>
        <begin position="41"/>
        <end position="61"/>
    </location>
</feature>
<feature type="domain" description="Glycoside hydrolase family 20 catalytic" evidence="9">
    <location>
        <begin position="510"/>
        <end position="778"/>
    </location>
</feature>
<feature type="domain" description="EndoE-GH18L 2nd helical" evidence="11">
    <location>
        <begin position="432"/>
        <end position="495"/>
    </location>
</feature>
<keyword evidence="4" id="KW-0732">Signal</keyword>
<evidence type="ECO:0000256" key="5">
    <source>
        <dbReference type="ARBA" id="ARBA00022801"/>
    </source>
</evidence>
<evidence type="ECO:0000256" key="1">
    <source>
        <dbReference type="ARBA" id="ARBA00006285"/>
    </source>
</evidence>
<accession>A0A125W7G1</accession>
<dbReference type="InterPro" id="IPR057016">
    <property type="entry name" value="EndoS_F2-like_TIM-barrel"/>
</dbReference>
<feature type="domain" description="Endo-beta-N-acetylglucosaminidase EndoS/F2-like TIM-barrel" evidence="10">
    <location>
        <begin position="80"/>
        <end position="326"/>
    </location>
</feature>
<evidence type="ECO:0000256" key="4">
    <source>
        <dbReference type="ARBA" id="ARBA00022729"/>
    </source>
</evidence>
<dbReference type="GO" id="GO:0005975">
    <property type="term" value="P:carbohydrate metabolic process"/>
    <property type="evidence" value="ECO:0007669"/>
    <property type="project" value="InterPro"/>
</dbReference>
<keyword evidence="8" id="KW-0812">Transmembrane</keyword>
<evidence type="ECO:0000313" key="12">
    <source>
        <dbReference type="EMBL" id="EFM83251.1"/>
    </source>
</evidence>
<keyword evidence="5 12" id="KW-0378">Hydrolase</keyword>
<dbReference type="AlphaFoldDB" id="A0A125W7G1"/>
<proteinExistence type="inferred from homology"/>
<dbReference type="EC" id="3.2.1.96" evidence="3"/>
<dbReference type="Proteomes" id="UP000004846">
    <property type="component" value="Unassembled WGS sequence"/>
</dbReference>
<evidence type="ECO:0000256" key="8">
    <source>
        <dbReference type="SAM" id="Phobius"/>
    </source>
</evidence>
<dbReference type="InterPro" id="IPR052764">
    <property type="entry name" value="GH20_Enzymes"/>
</dbReference>
<dbReference type="PANTHER" id="PTHR43678">
    <property type="entry name" value="PUTATIVE (AFU_ORTHOLOGUE AFUA_2G00640)-RELATED"/>
    <property type="match status" value="1"/>
</dbReference>
<dbReference type="InterPro" id="IPR017853">
    <property type="entry name" value="GH"/>
</dbReference>
<dbReference type="HOGENOM" id="CLU_372901_0_0_9"/>
<comment type="caution">
    <text evidence="12">The sequence shown here is derived from an EMBL/GenBank/DDBJ whole genome shotgun (WGS) entry which is preliminary data.</text>
</comment>
<comment type="similarity">
    <text evidence="1">Belongs to the glycosyl hydrolase 20 family.</text>
</comment>
<dbReference type="CDD" id="cd06564">
    <property type="entry name" value="GH20_DspB_LnbB-like"/>
    <property type="match status" value="1"/>
</dbReference>
<reference evidence="12 13" key="1">
    <citation type="submission" date="2010-07" db="EMBL/GenBank/DDBJ databases">
        <authorList>
            <person name="Sid Ahmed O."/>
        </authorList>
    </citation>
    <scope>NUCLEOTIDE SEQUENCE [LARGE SCALE GENOMIC DNA]</scope>
    <source>
        <strain evidence="12 13">TX4248</strain>
    </source>
</reference>